<organism evidence="4 6">
    <name type="scientific">Flavobacterium lindanitolerans</name>
    <dbReference type="NCBI Taxonomy" id="428988"/>
    <lineage>
        <taxon>Bacteria</taxon>
        <taxon>Pseudomonadati</taxon>
        <taxon>Bacteroidota</taxon>
        <taxon>Flavobacteriia</taxon>
        <taxon>Flavobacteriales</taxon>
        <taxon>Flavobacteriaceae</taxon>
        <taxon>Flavobacterium</taxon>
    </lineage>
</organism>
<evidence type="ECO:0000313" key="5">
    <source>
        <dbReference type="Proteomes" id="UP000233767"/>
    </source>
</evidence>
<gene>
    <name evidence="3" type="ORF">B0G92_2138</name>
    <name evidence="4" type="ORF">CLV50_1912</name>
</gene>
<dbReference type="EMBL" id="RCCB01000011">
    <property type="protein sequence ID" value="RLJ30502.1"/>
    <property type="molecule type" value="Genomic_DNA"/>
</dbReference>
<evidence type="ECO:0000313" key="4">
    <source>
        <dbReference type="EMBL" id="RLJ30502.1"/>
    </source>
</evidence>
<comment type="caution">
    <text evidence="4">The sequence shown here is derived from an EMBL/GenBank/DDBJ whole genome shotgun (WGS) entry which is preliminary data.</text>
</comment>
<evidence type="ECO:0000259" key="2">
    <source>
        <dbReference type="PROSITE" id="PS51123"/>
    </source>
</evidence>
<evidence type="ECO:0000313" key="6">
    <source>
        <dbReference type="Proteomes" id="UP000275027"/>
    </source>
</evidence>
<protein>
    <recommendedName>
        <fullName evidence="2">OmpA-like domain-containing protein</fullName>
    </recommendedName>
</protein>
<evidence type="ECO:0000313" key="3">
    <source>
        <dbReference type="EMBL" id="PKW20859.1"/>
    </source>
</evidence>
<feature type="domain" description="OmpA-like" evidence="2">
    <location>
        <begin position="1"/>
        <end position="39"/>
    </location>
</feature>
<reference evidence="4 6" key="2">
    <citation type="submission" date="2018-10" db="EMBL/GenBank/DDBJ databases">
        <title>Genomic Encyclopedia of Archaeal and Bacterial Type Strains, Phase II (KMG-II): from individual species to whole genera.</title>
        <authorList>
            <person name="Goeker M."/>
        </authorList>
    </citation>
    <scope>NUCLEOTIDE SEQUENCE [LARGE SCALE GENOMIC DNA]</scope>
    <source>
        <strain evidence="4 6">DSM 21886</strain>
    </source>
</reference>
<sequence length="39" mass="4461">MILFEFDKAKLLAKWNTVIAQSKAKIAKFKQFLISGGLY</sequence>
<reference evidence="3 5" key="1">
    <citation type="submission" date="2017-12" db="EMBL/GenBank/DDBJ databases">
        <title>Genomic Encyclopedia of Type Strains, Phase III (KMG-III): the genomes of soil and plant-associated and newly described type strains.</title>
        <authorList>
            <person name="Whitman W."/>
        </authorList>
    </citation>
    <scope>NUCLEOTIDE SEQUENCE [LARGE SCALE GENOMIC DNA]</scope>
    <source>
        <strain evidence="3 5">IP-10</strain>
    </source>
</reference>
<dbReference type="InterPro" id="IPR006665">
    <property type="entry name" value="OmpA-like"/>
</dbReference>
<accession>A0A497UIX0</accession>
<keyword evidence="1" id="KW-0472">Membrane</keyword>
<proteinExistence type="predicted"/>
<dbReference type="GO" id="GO:0016020">
    <property type="term" value="C:membrane"/>
    <property type="evidence" value="ECO:0007669"/>
    <property type="project" value="UniProtKB-UniRule"/>
</dbReference>
<dbReference type="Proteomes" id="UP000275027">
    <property type="component" value="Unassembled WGS sequence"/>
</dbReference>
<dbReference type="Proteomes" id="UP000233767">
    <property type="component" value="Unassembled WGS sequence"/>
</dbReference>
<dbReference type="PROSITE" id="PS51123">
    <property type="entry name" value="OMPA_2"/>
    <property type="match status" value="1"/>
</dbReference>
<keyword evidence="5" id="KW-1185">Reference proteome</keyword>
<evidence type="ECO:0000256" key="1">
    <source>
        <dbReference type="PROSITE-ProRule" id="PRU00473"/>
    </source>
</evidence>
<dbReference type="EMBL" id="PJND01000008">
    <property type="protein sequence ID" value="PKW20859.1"/>
    <property type="molecule type" value="Genomic_DNA"/>
</dbReference>
<name>A0A497UIX0_9FLAO</name>
<dbReference type="AlphaFoldDB" id="A0A497UIX0"/>